<keyword evidence="3" id="KW-1185">Reference proteome</keyword>
<protein>
    <recommendedName>
        <fullName evidence="4">Glycoside hydrolase</fullName>
    </recommendedName>
</protein>
<proteinExistence type="predicted"/>
<dbReference type="PANTHER" id="PTHR23403:SF6">
    <property type="entry name" value="CYTOSOLIC NEUTRAL TREHALASE-RELATED"/>
    <property type="match status" value="1"/>
</dbReference>
<name>A0ABX3A5K4_9GAMM</name>
<dbReference type="Proteomes" id="UP000094329">
    <property type="component" value="Unassembled WGS sequence"/>
</dbReference>
<keyword evidence="1" id="KW-0732">Signal</keyword>
<reference evidence="2 3" key="1">
    <citation type="submission" date="2016-08" db="EMBL/GenBank/DDBJ databases">
        <title>Draft genome sequence of Candidatus Piscirickettsia litoralis, from seawater.</title>
        <authorList>
            <person name="Wan X."/>
            <person name="Lee A.J."/>
            <person name="Hou S."/>
            <person name="Donachie S.P."/>
        </authorList>
    </citation>
    <scope>NUCLEOTIDE SEQUENCE [LARGE SCALE GENOMIC DNA]</scope>
    <source>
        <strain evidence="2 3">Y2</strain>
    </source>
</reference>
<evidence type="ECO:0000313" key="3">
    <source>
        <dbReference type="Proteomes" id="UP000094329"/>
    </source>
</evidence>
<dbReference type="RefSeq" id="WP_069313509.1">
    <property type="nucleotide sequence ID" value="NZ_MDTU01000001.1"/>
</dbReference>
<feature type="chain" id="PRO_5046443590" description="Glycoside hydrolase" evidence="1">
    <location>
        <begin position="24"/>
        <end position="746"/>
    </location>
</feature>
<dbReference type="InterPro" id="IPR001661">
    <property type="entry name" value="Glyco_hydro_37"/>
</dbReference>
<accession>A0ABX3A5K4</accession>
<dbReference type="EMBL" id="MDTU01000001">
    <property type="protein sequence ID" value="ODN43713.1"/>
    <property type="molecule type" value="Genomic_DNA"/>
</dbReference>
<dbReference type="Gene3D" id="1.50.10.10">
    <property type="match status" value="1"/>
</dbReference>
<dbReference type="Pfam" id="PF01204">
    <property type="entry name" value="Trehalase"/>
    <property type="match status" value="2"/>
</dbReference>
<evidence type="ECO:0008006" key="4">
    <source>
        <dbReference type="Google" id="ProtNLM"/>
    </source>
</evidence>
<dbReference type="PANTHER" id="PTHR23403">
    <property type="entry name" value="TREHALASE"/>
    <property type="match status" value="1"/>
</dbReference>
<gene>
    <name evidence="2" type="ORF">BGC07_13415</name>
</gene>
<dbReference type="SUPFAM" id="SSF48208">
    <property type="entry name" value="Six-hairpin glycosidases"/>
    <property type="match status" value="1"/>
</dbReference>
<sequence>MFTRKKLFSLLAAMVLVTGSSFAVLKSRNDYTWTIGQLQKVNFSPVLSRCLLPFMHENAKQVRLNQSEFQKSCVIPYINGAWLNTDWLLRTPKMIDQMARDKLMEKLPGQDQWPVYYPPALSAAKSVIENDSQNVKSLVIVKLPKDKPPADTERGERLYGRMGLLYLPNAYVVPGGIFNEMYGWDSYFIIRGMLESAAYLYQHPKSKIFVSEKGQPKLVQLSKEQAYAKARELFYLAKGMVDNHIFEIDFYGGFVLNGNRSYYLTRSQPPLFMAEALAVYNFYEQYAEKLNLKYQETLAAEPVKAKKVLGKQAMQIQVGGYLDWAYRNYGLPGFHTPENFKEWLSQEVLPAGLIYFNYWIKPDEIYRGWNPYNSVQNGANPRVLTVRKDGKNYRLYTYGTEGYGAAAETIKSTQAQNRLLYQDAAEFFKKHPDQNPDKIYLNGQLTQNFYAADRAIRASGYDLSGRYGPQGQRALDYGNVALTSLLYKMSDQLKQVMSIGFGENIPRVYKYTGQALTRWQKQTKVAVNQLLWQQEANELGFYSDRLAKDVKNAPLHPYPVKTDKQVKYYPYGTMFYPGWAGLASEDRNYESLRYAMKKLPVQEDKVTGNNNWSKGHCLILHGQCEQVAMIGNYGIQTSLMATGNQWDYPYTWAPVNYFAAGALMHLLPSVSGKKQELIRGELDKIERGWLSAVDLYFANTGRIIEKYNVISPVKEIDATRGYSKAQVGFGWSNAVYMLFYRNLANS</sequence>
<organism evidence="2 3">
    <name type="scientific">Piscirickettsia litoralis</name>
    <dbReference type="NCBI Taxonomy" id="1891921"/>
    <lineage>
        <taxon>Bacteria</taxon>
        <taxon>Pseudomonadati</taxon>
        <taxon>Pseudomonadota</taxon>
        <taxon>Gammaproteobacteria</taxon>
        <taxon>Thiotrichales</taxon>
        <taxon>Piscirickettsiaceae</taxon>
        <taxon>Piscirickettsia</taxon>
    </lineage>
</organism>
<dbReference type="InterPro" id="IPR008928">
    <property type="entry name" value="6-hairpin_glycosidase_sf"/>
</dbReference>
<dbReference type="InterPro" id="IPR012341">
    <property type="entry name" value="6hp_glycosidase-like_sf"/>
</dbReference>
<comment type="caution">
    <text evidence="2">The sequence shown here is derived from an EMBL/GenBank/DDBJ whole genome shotgun (WGS) entry which is preliminary data.</text>
</comment>
<evidence type="ECO:0000256" key="1">
    <source>
        <dbReference type="SAM" id="SignalP"/>
    </source>
</evidence>
<feature type="signal peptide" evidence="1">
    <location>
        <begin position="1"/>
        <end position="23"/>
    </location>
</feature>
<evidence type="ECO:0000313" key="2">
    <source>
        <dbReference type="EMBL" id="ODN43713.1"/>
    </source>
</evidence>